<organism evidence="1 2">
    <name type="scientific">Trichinella zimbabwensis</name>
    <dbReference type="NCBI Taxonomy" id="268475"/>
    <lineage>
        <taxon>Eukaryota</taxon>
        <taxon>Metazoa</taxon>
        <taxon>Ecdysozoa</taxon>
        <taxon>Nematoda</taxon>
        <taxon>Enoplea</taxon>
        <taxon>Dorylaimia</taxon>
        <taxon>Trichinellida</taxon>
        <taxon>Trichinellidae</taxon>
        <taxon>Trichinella</taxon>
    </lineage>
</organism>
<reference evidence="1 2" key="1">
    <citation type="submission" date="2015-01" db="EMBL/GenBank/DDBJ databases">
        <title>Evolution of Trichinella species and genotypes.</title>
        <authorList>
            <person name="Korhonen P.K."/>
            <person name="Edoardo P."/>
            <person name="Giuseppe L.R."/>
            <person name="Gasser R.B."/>
        </authorList>
    </citation>
    <scope>NUCLEOTIDE SEQUENCE [LARGE SCALE GENOMIC DNA]</scope>
    <source>
        <strain evidence="1">ISS1029</strain>
    </source>
</reference>
<gene>
    <name evidence="1" type="ORF">T11_6013</name>
</gene>
<keyword evidence="2" id="KW-1185">Reference proteome</keyword>
<dbReference type="EMBL" id="JYDP01008393">
    <property type="protein sequence ID" value="KRY63681.1"/>
    <property type="molecule type" value="Genomic_DNA"/>
</dbReference>
<feature type="non-terminal residue" evidence="1">
    <location>
        <position position="30"/>
    </location>
</feature>
<dbReference type="Proteomes" id="UP000055024">
    <property type="component" value="Unassembled WGS sequence"/>
</dbReference>
<comment type="caution">
    <text evidence="1">The sequence shown here is derived from an EMBL/GenBank/DDBJ whole genome shotgun (WGS) entry which is preliminary data.</text>
</comment>
<proteinExistence type="predicted"/>
<sequence length="30" mass="3420">MHINVWMNSFHFVGDVRSECISSPSHTVMA</sequence>
<dbReference type="AlphaFoldDB" id="A0A0V1DQJ6"/>
<evidence type="ECO:0000313" key="2">
    <source>
        <dbReference type="Proteomes" id="UP000055024"/>
    </source>
</evidence>
<evidence type="ECO:0000313" key="1">
    <source>
        <dbReference type="EMBL" id="KRY63681.1"/>
    </source>
</evidence>
<name>A0A0V1DQJ6_9BILA</name>
<accession>A0A0V1DQJ6</accession>
<protein>
    <submittedName>
        <fullName evidence="1">Uncharacterized protein</fullName>
    </submittedName>
</protein>